<dbReference type="InterPro" id="IPR018062">
    <property type="entry name" value="HTH_AraC-typ_CS"/>
</dbReference>
<reference evidence="6" key="1">
    <citation type="submission" date="2017-10" db="EMBL/GenBank/DDBJ databases">
        <authorList>
            <person name="Regsiter A."/>
            <person name="William W."/>
        </authorList>
    </citation>
    <scope>NUCLEOTIDE SEQUENCE [LARGE SCALE GENOMIC DNA]</scope>
</reference>
<dbReference type="Gene3D" id="3.40.50.880">
    <property type="match status" value="1"/>
</dbReference>
<dbReference type="SUPFAM" id="SSF52317">
    <property type="entry name" value="Class I glutamine amidotransferase-like"/>
    <property type="match status" value="1"/>
</dbReference>
<gene>
    <name evidence="5" type="ORF">TK0001_6131</name>
</gene>
<proteinExistence type="predicted"/>
<feature type="domain" description="HTH araC/xylS-type" evidence="4">
    <location>
        <begin position="211"/>
        <end position="309"/>
    </location>
</feature>
<dbReference type="PROSITE" id="PS01124">
    <property type="entry name" value="HTH_ARAC_FAMILY_2"/>
    <property type="match status" value="1"/>
</dbReference>
<protein>
    <submittedName>
        <fullName evidence="5">Putative transcriptional regulator, AraC family</fullName>
    </submittedName>
</protein>
<dbReference type="EMBL" id="LT962688">
    <property type="protein sequence ID" value="SOR32690.1"/>
    <property type="molecule type" value="Genomic_DNA"/>
</dbReference>
<dbReference type="SMART" id="SM00342">
    <property type="entry name" value="HTH_ARAC"/>
    <property type="match status" value="1"/>
</dbReference>
<sequence>MVHVVGVLAMDGVVPVDLSIPCAVFERVERADGVPFYEIRVCGEAPEVRARAFGLRVPFGLDALSTVDTLVVPGIDDPTVPVAPTVLAAIRQAWAAGARVASICSGAFVLAATGLLDGRRATTHWLAAGRLAERYPSIDVDPNRLFIDEGRIITSAGASAGLDMCLHLVRRDLGQSAAAQAARLAVAPLDRDGGHAQFIRHEPPRTSACLAPVLEWMLENVDQPLNIRAMAARAGMSERTFARRFQEQTGTTPMQWLLSVRIRRGQELLESGSASIDQVALASGFASPVTFRTSFRKLTGVSPASYRARFNAERRLER</sequence>
<dbReference type="PANTHER" id="PTHR43130:SF3">
    <property type="entry name" value="HTH-TYPE TRANSCRIPTIONAL REGULATOR RV1931C"/>
    <property type="match status" value="1"/>
</dbReference>
<name>A0A2N9AZE6_METEX</name>
<accession>A0A2N9AZE6</accession>
<organism evidence="5 6">
    <name type="scientific">Methylorubrum extorquens</name>
    <name type="common">Methylobacterium dichloromethanicum</name>
    <name type="synonym">Methylobacterium extorquens</name>
    <dbReference type="NCBI Taxonomy" id="408"/>
    <lineage>
        <taxon>Bacteria</taxon>
        <taxon>Pseudomonadati</taxon>
        <taxon>Pseudomonadota</taxon>
        <taxon>Alphaproteobacteria</taxon>
        <taxon>Hyphomicrobiales</taxon>
        <taxon>Methylobacteriaceae</taxon>
        <taxon>Methylorubrum</taxon>
    </lineage>
</organism>
<evidence type="ECO:0000313" key="5">
    <source>
        <dbReference type="EMBL" id="SOR32690.1"/>
    </source>
</evidence>
<dbReference type="InterPro" id="IPR018060">
    <property type="entry name" value="HTH_AraC"/>
</dbReference>
<evidence type="ECO:0000256" key="3">
    <source>
        <dbReference type="ARBA" id="ARBA00023163"/>
    </source>
</evidence>
<dbReference type="GO" id="GO:0003700">
    <property type="term" value="F:DNA-binding transcription factor activity"/>
    <property type="evidence" value="ECO:0007669"/>
    <property type="project" value="InterPro"/>
</dbReference>
<dbReference type="AlphaFoldDB" id="A0A2N9AZE6"/>
<dbReference type="Proteomes" id="UP000233769">
    <property type="component" value="Chromosome tk0001"/>
</dbReference>
<dbReference type="InterPro" id="IPR009057">
    <property type="entry name" value="Homeodomain-like_sf"/>
</dbReference>
<evidence type="ECO:0000256" key="1">
    <source>
        <dbReference type="ARBA" id="ARBA00023015"/>
    </source>
</evidence>
<evidence type="ECO:0000259" key="4">
    <source>
        <dbReference type="PROSITE" id="PS01124"/>
    </source>
</evidence>
<dbReference type="Gene3D" id="1.10.10.60">
    <property type="entry name" value="Homeodomain-like"/>
    <property type="match status" value="1"/>
</dbReference>
<dbReference type="GO" id="GO:0043565">
    <property type="term" value="F:sequence-specific DNA binding"/>
    <property type="evidence" value="ECO:0007669"/>
    <property type="project" value="InterPro"/>
</dbReference>
<dbReference type="Pfam" id="PF12833">
    <property type="entry name" value="HTH_18"/>
    <property type="match status" value="1"/>
</dbReference>
<evidence type="ECO:0000256" key="2">
    <source>
        <dbReference type="ARBA" id="ARBA00023125"/>
    </source>
</evidence>
<dbReference type="Pfam" id="PF01965">
    <property type="entry name" value="DJ-1_PfpI"/>
    <property type="match status" value="1"/>
</dbReference>
<keyword evidence="3" id="KW-0804">Transcription</keyword>
<dbReference type="SUPFAM" id="SSF46689">
    <property type="entry name" value="Homeodomain-like"/>
    <property type="match status" value="2"/>
</dbReference>
<keyword evidence="2" id="KW-0238">DNA-binding</keyword>
<evidence type="ECO:0000313" key="6">
    <source>
        <dbReference type="Proteomes" id="UP000233769"/>
    </source>
</evidence>
<dbReference type="CDD" id="cd03137">
    <property type="entry name" value="GATase1_AraC_1"/>
    <property type="match status" value="1"/>
</dbReference>
<dbReference type="InterPro" id="IPR029062">
    <property type="entry name" value="Class_I_gatase-like"/>
</dbReference>
<dbReference type="InterPro" id="IPR002818">
    <property type="entry name" value="DJ-1/PfpI"/>
</dbReference>
<dbReference type="PANTHER" id="PTHR43130">
    <property type="entry name" value="ARAC-FAMILY TRANSCRIPTIONAL REGULATOR"/>
    <property type="match status" value="1"/>
</dbReference>
<dbReference type="PROSITE" id="PS00041">
    <property type="entry name" value="HTH_ARAC_FAMILY_1"/>
    <property type="match status" value="1"/>
</dbReference>
<dbReference type="InterPro" id="IPR052158">
    <property type="entry name" value="INH-QAR"/>
</dbReference>
<keyword evidence="1" id="KW-0805">Transcription regulation</keyword>